<evidence type="ECO:0000256" key="1">
    <source>
        <dbReference type="SAM" id="MobiDB-lite"/>
    </source>
</evidence>
<dbReference type="Gene3D" id="2.40.128.270">
    <property type="match status" value="2"/>
</dbReference>
<feature type="signal peptide" evidence="2">
    <location>
        <begin position="1"/>
        <end position="35"/>
    </location>
</feature>
<reference evidence="4 5" key="1">
    <citation type="submission" date="2019-11" db="EMBL/GenBank/DDBJ databases">
        <authorList>
            <person name="Jiang L.-Q."/>
        </authorList>
    </citation>
    <scope>NUCLEOTIDE SEQUENCE [LARGE SCALE GENOMIC DNA]</scope>
    <source>
        <strain evidence="4 5">YIM 132087</strain>
    </source>
</reference>
<evidence type="ECO:0000313" key="4">
    <source>
        <dbReference type="EMBL" id="MTD14219.1"/>
    </source>
</evidence>
<keyword evidence="5" id="KW-1185">Reference proteome</keyword>
<dbReference type="InterPro" id="IPR006311">
    <property type="entry name" value="TAT_signal"/>
</dbReference>
<proteinExistence type="predicted"/>
<feature type="domain" description="DUF306" evidence="3">
    <location>
        <begin position="210"/>
        <end position="323"/>
    </location>
</feature>
<protein>
    <submittedName>
        <fullName evidence="4">META domain-containing protein</fullName>
    </submittedName>
</protein>
<dbReference type="PANTHER" id="PTHR35535:SF2">
    <property type="entry name" value="DUF306 DOMAIN-CONTAINING PROTEIN"/>
    <property type="match status" value="1"/>
</dbReference>
<feature type="domain" description="DUF306" evidence="3">
    <location>
        <begin position="99"/>
        <end position="201"/>
    </location>
</feature>
<sequence length="367" mass="35938">MSRGPSTPTTLSRRSAGGLAALVAAGLLVAGCAQAAPAGSAGTSDAPTSAAAGSGTASDLPTSAPDSPVPSSPGGPASGSAGDAPTQPGGGGAAGISLPLTTWVVTDSADVKGHDLVEGSSITLSITDSTQLGVRAGCNSMGGTLAEADGVWTVSELSQTEMACEQPLMDQDSWVAEFLQAGPKAEYGDGSLVLTGTDGSSITFGMQQPASLTGTNWVLDGILDGDVASSIPADVNAWLRVDGTQLSVNGGCNGGGSTVAVTEGTPDTPGSMEIEGIVSTMMACDEDIMTVEQTMFGALDGTVSYLLTDQSLVITAADGTGLMFRAAPAVSGGAATEGQPGDKIEPGSESAAPTPDVQIPSQPAGDK</sequence>
<feature type="region of interest" description="Disordered" evidence="1">
    <location>
        <begin position="37"/>
        <end position="95"/>
    </location>
</feature>
<dbReference type="RefSeq" id="WP_154768222.1">
    <property type="nucleotide sequence ID" value="NZ_WLYK01000002.1"/>
</dbReference>
<dbReference type="InterPro" id="IPR005184">
    <property type="entry name" value="DUF306_Meta_HslJ"/>
</dbReference>
<feature type="region of interest" description="Disordered" evidence="1">
    <location>
        <begin position="332"/>
        <end position="367"/>
    </location>
</feature>
<gene>
    <name evidence="4" type="ORF">GIS00_09700</name>
</gene>
<feature type="compositionally biased region" description="Low complexity" evidence="1">
    <location>
        <begin position="74"/>
        <end position="87"/>
    </location>
</feature>
<dbReference type="InterPro" id="IPR053147">
    <property type="entry name" value="Hsp_HslJ-like"/>
</dbReference>
<dbReference type="AlphaFoldDB" id="A0A7K1FLF4"/>
<evidence type="ECO:0000313" key="5">
    <source>
        <dbReference type="Proteomes" id="UP000460221"/>
    </source>
</evidence>
<dbReference type="PANTHER" id="PTHR35535">
    <property type="entry name" value="HEAT SHOCK PROTEIN HSLJ"/>
    <property type="match status" value="1"/>
</dbReference>
<accession>A0A7K1FLF4</accession>
<dbReference type="Proteomes" id="UP000460221">
    <property type="component" value="Unassembled WGS sequence"/>
</dbReference>
<evidence type="ECO:0000256" key="2">
    <source>
        <dbReference type="SAM" id="SignalP"/>
    </source>
</evidence>
<evidence type="ECO:0000259" key="3">
    <source>
        <dbReference type="Pfam" id="PF03724"/>
    </source>
</evidence>
<dbReference type="PROSITE" id="PS51257">
    <property type="entry name" value="PROKAR_LIPOPROTEIN"/>
    <property type="match status" value="1"/>
</dbReference>
<keyword evidence="2" id="KW-0732">Signal</keyword>
<dbReference type="EMBL" id="WLYK01000002">
    <property type="protein sequence ID" value="MTD14219.1"/>
    <property type="molecule type" value="Genomic_DNA"/>
</dbReference>
<dbReference type="Pfam" id="PF03724">
    <property type="entry name" value="META"/>
    <property type="match status" value="2"/>
</dbReference>
<organism evidence="4 5">
    <name type="scientific">Nakamurella alba</name>
    <dbReference type="NCBI Taxonomy" id="2665158"/>
    <lineage>
        <taxon>Bacteria</taxon>
        <taxon>Bacillati</taxon>
        <taxon>Actinomycetota</taxon>
        <taxon>Actinomycetes</taxon>
        <taxon>Nakamurellales</taxon>
        <taxon>Nakamurellaceae</taxon>
        <taxon>Nakamurella</taxon>
    </lineage>
</organism>
<feature type="compositionally biased region" description="Low complexity" evidence="1">
    <location>
        <begin position="37"/>
        <end position="66"/>
    </location>
</feature>
<comment type="caution">
    <text evidence="4">The sequence shown here is derived from an EMBL/GenBank/DDBJ whole genome shotgun (WGS) entry which is preliminary data.</text>
</comment>
<feature type="chain" id="PRO_5029613630" evidence="2">
    <location>
        <begin position="36"/>
        <end position="367"/>
    </location>
</feature>
<dbReference type="PROSITE" id="PS51318">
    <property type="entry name" value="TAT"/>
    <property type="match status" value="1"/>
</dbReference>
<dbReference type="InterPro" id="IPR038670">
    <property type="entry name" value="HslJ-like_sf"/>
</dbReference>
<name>A0A7K1FLF4_9ACTN</name>